<dbReference type="NCBIfam" id="TIGR02436">
    <property type="entry name" value="four helix bundle protein"/>
    <property type="match status" value="1"/>
</dbReference>
<organism evidence="1">
    <name type="scientific">marine sediment metagenome</name>
    <dbReference type="NCBI Taxonomy" id="412755"/>
    <lineage>
        <taxon>unclassified sequences</taxon>
        <taxon>metagenomes</taxon>
        <taxon>ecological metagenomes</taxon>
    </lineage>
</organism>
<reference evidence="1" key="1">
    <citation type="journal article" date="2015" name="Nature">
        <title>Complex archaea that bridge the gap between prokaryotes and eukaryotes.</title>
        <authorList>
            <person name="Spang A."/>
            <person name="Saw J.H."/>
            <person name="Jorgensen S.L."/>
            <person name="Zaremba-Niedzwiedzka K."/>
            <person name="Martijn J."/>
            <person name="Lind A.E."/>
            <person name="van Eijk R."/>
            <person name="Schleper C."/>
            <person name="Guy L."/>
            <person name="Ettema T.J."/>
        </authorList>
    </citation>
    <scope>NUCLEOTIDE SEQUENCE</scope>
</reference>
<dbReference type="InterPro" id="IPR012657">
    <property type="entry name" value="23S_rRNA-intervening_sequence"/>
</dbReference>
<dbReference type="PANTHER" id="PTHR38471:SF2">
    <property type="entry name" value="FOUR HELIX BUNDLE PROTEIN"/>
    <property type="match status" value="1"/>
</dbReference>
<dbReference type="Pfam" id="PF05635">
    <property type="entry name" value="23S_rRNA_IVP"/>
    <property type="match status" value="1"/>
</dbReference>
<feature type="non-terminal residue" evidence="1">
    <location>
        <position position="1"/>
    </location>
</feature>
<dbReference type="EMBL" id="LAZR01025942">
    <property type="protein sequence ID" value="KKL70292.1"/>
    <property type="molecule type" value="Genomic_DNA"/>
</dbReference>
<dbReference type="SUPFAM" id="SSF158446">
    <property type="entry name" value="IVS-encoded protein-like"/>
    <property type="match status" value="1"/>
</dbReference>
<proteinExistence type="predicted"/>
<accession>A0A0F9H4U3</accession>
<dbReference type="AlphaFoldDB" id="A0A0F9H4U3"/>
<evidence type="ECO:0000313" key="1">
    <source>
        <dbReference type="EMBL" id="KKL70292.1"/>
    </source>
</evidence>
<gene>
    <name evidence="1" type="ORF">LCGC14_2106380</name>
</gene>
<dbReference type="Gene3D" id="1.20.1440.60">
    <property type="entry name" value="23S rRNA-intervening sequence"/>
    <property type="match status" value="1"/>
</dbReference>
<evidence type="ECO:0008006" key="2">
    <source>
        <dbReference type="Google" id="ProtNLM"/>
    </source>
</evidence>
<comment type="caution">
    <text evidence="1">The sequence shown here is derived from an EMBL/GenBank/DDBJ whole genome shotgun (WGS) entry which is preliminary data.</text>
</comment>
<protein>
    <recommendedName>
        <fullName evidence="2">Four helix bundle protein</fullName>
    </recommendedName>
</protein>
<dbReference type="InterPro" id="IPR036583">
    <property type="entry name" value="23S_rRNA_IVS_sf"/>
</dbReference>
<sequence>VAVYSVIRDLPTEEKYDLASQMRRAAISSSANIAEGYGRFHYQENIQFCRVSRGSMYETQDHLITCIDNQYISKELYDKIWELSMNAIKVQDGYIRYLKKKAAHLKDPSNS</sequence>
<dbReference type="PANTHER" id="PTHR38471">
    <property type="entry name" value="FOUR HELIX BUNDLE PROTEIN"/>
    <property type="match status" value="1"/>
</dbReference>
<name>A0A0F9H4U3_9ZZZZ</name>
<dbReference type="CDD" id="cd16377">
    <property type="entry name" value="23S_rRNA_IVP_like"/>
    <property type="match status" value="1"/>
</dbReference>